<protein>
    <submittedName>
        <fullName evidence="4">Threonine/homoserine efflux transporter RhtA</fullName>
    </submittedName>
</protein>
<evidence type="ECO:0000313" key="5">
    <source>
        <dbReference type="Proteomes" id="UP000198619"/>
    </source>
</evidence>
<gene>
    <name evidence="4" type="ORF">SAMN04488528_100444</name>
</gene>
<reference evidence="4 5" key="1">
    <citation type="submission" date="2016-10" db="EMBL/GenBank/DDBJ databases">
        <authorList>
            <person name="de Groot N.N."/>
        </authorList>
    </citation>
    <scope>NUCLEOTIDE SEQUENCE [LARGE SCALE GENOMIC DNA]</scope>
    <source>
        <strain evidence="4 5">DSM 12271</strain>
    </source>
</reference>
<keyword evidence="2" id="KW-0472">Membrane</keyword>
<dbReference type="SUPFAM" id="SSF103481">
    <property type="entry name" value="Multidrug resistance efflux transporter EmrE"/>
    <property type="match status" value="2"/>
</dbReference>
<dbReference type="Pfam" id="PF00892">
    <property type="entry name" value="EamA"/>
    <property type="match status" value="2"/>
</dbReference>
<feature type="transmembrane region" description="Helical" evidence="2">
    <location>
        <begin position="245"/>
        <end position="264"/>
    </location>
</feature>
<dbReference type="PANTHER" id="PTHR22911">
    <property type="entry name" value="ACYL-MALONYL CONDENSING ENZYME-RELATED"/>
    <property type="match status" value="1"/>
</dbReference>
<keyword evidence="2" id="KW-1133">Transmembrane helix</keyword>
<proteinExistence type="inferred from homology"/>
<evidence type="ECO:0000256" key="1">
    <source>
        <dbReference type="ARBA" id="ARBA00007362"/>
    </source>
</evidence>
<feature type="domain" description="EamA" evidence="3">
    <location>
        <begin position="4"/>
        <end position="139"/>
    </location>
</feature>
<dbReference type="EMBL" id="FOKI01000004">
    <property type="protein sequence ID" value="SFA83681.1"/>
    <property type="molecule type" value="Genomic_DNA"/>
</dbReference>
<feature type="transmembrane region" description="Helical" evidence="2">
    <location>
        <begin position="94"/>
        <end position="114"/>
    </location>
</feature>
<feature type="transmembrane region" description="Helical" evidence="2">
    <location>
        <begin position="66"/>
        <end position="88"/>
    </location>
</feature>
<feature type="transmembrane region" description="Helical" evidence="2">
    <location>
        <begin position="35"/>
        <end position="54"/>
    </location>
</feature>
<dbReference type="Proteomes" id="UP000198619">
    <property type="component" value="Unassembled WGS sequence"/>
</dbReference>
<name>A0A1I0W552_9CLOT</name>
<dbReference type="AlphaFoldDB" id="A0A1I0W552"/>
<organism evidence="4 5">
    <name type="scientific">Clostridium frigidicarnis</name>
    <dbReference type="NCBI Taxonomy" id="84698"/>
    <lineage>
        <taxon>Bacteria</taxon>
        <taxon>Bacillati</taxon>
        <taxon>Bacillota</taxon>
        <taxon>Clostridia</taxon>
        <taxon>Eubacteriales</taxon>
        <taxon>Clostridiaceae</taxon>
        <taxon>Clostridium</taxon>
    </lineage>
</organism>
<keyword evidence="5" id="KW-1185">Reference proteome</keyword>
<dbReference type="RefSeq" id="WP_242948291.1">
    <property type="nucleotide sequence ID" value="NZ_FOKI01000004.1"/>
</dbReference>
<keyword evidence="2" id="KW-0812">Transmembrane</keyword>
<comment type="similarity">
    <text evidence="1">Belongs to the EamA transporter family.</text>
</comment>
<dbReference type="Gene3D" id="1.10.3730.20">
    <property type="match status" value="2"/>
</dbReference>
<feature type="domain" description="EamA" evidence="3">
    <location>
        <begin position="152"/>
        <end position="287"/>
    </location>
</feature>
<dbReference type="GO" id="GO:0016020">
    <property type="term" value="C:membrane"/>
    <property type="evidence" value="ECO:0007669"/>
    <property type="project" value="InterPro"/>
</dbReference>
<feature type="transmembrane region" description="Helical" evidence="2">
    <location>
        <begin position="214"/>
        <end position="233"/>
    </location>
</feature>
<feature type="transmembrane region" description="Helical" evidence="2">
    <location>
        <begin position="150"/>
        <end position="171"/>
    </location>
</feature>
<feature type="transmembrane region" description="Helical" evidence="2">
    <location>
        <begin position="126"/>
        <end position="144"/>
    </location>
</feature>
<evidence type="ECO:0000256" key="2">
    <source>
        <dbReference type="SAM" id="Phobius"/>
    </source>
</evidence>
<evidence type="ECO:0000313" key="4">
    <source>
        <dbReference type="EMBL" id="SFA83681.1"/>
    </source>
</evidence>
<evidence type="ECO:0000259" key="3">
    <source>
        <dbReference type="Pfam" id="PF00892"/>
    </source>
</evidence>
<dbReference type="PANTHER" id="PTHR22911:SF79">
    <property type="entry name" value="MOBA-LIKE NTP TRANSFERASE DOMAIN-CONTAINING PROTEIN"/>
    <property type="match status" value="1"/>
</dbReference>
<dbReference type="STRING" id="84698.SAMN04488528_100444"/>
<feature type="transmembrane region" description="Helical" evidence="2">
    <location>
        <begin position="270"/>
        <end position="288"/>
    </location>
</feature>
<feature type="transmembrane region" description="Helical" evidence="2">
    <location>
        <begin position="5"/>
        <end position="23"/>
    </location>
</feature>
<dbReference type="InterPro" id="IPR037185">
    <property type="entry name" value="EmrE-like"/>
</dbReference>
<dbReference type="InterPro" id="IPR000620">
    <property type="entry name" value="EamA_dom"/>
</dbReference>
<feature type="transmembrane region" description="Helical" evidence="2">
    <location>
        <begin position="183"/>
        <end position="202"/>
    </location>
</feature>
<sequence length="310" mass="33557">MKNKGYVLVAMAGILWGCIGFFVDNLIQKGLTPEQVAFTRLFLGFLILALYALIKTPDALKLTKKGLIYSIIIGFICQAMFNLCYFNAINKIGVSVAAVLLYTSPLFVALFSKLIYKEEIDKCKQISLLLCFIGAFIAVTGGILDFSSLNFLGILLGIGASVTYACMPIISKGALSECKSITIIIYGFLFGAILMIPLAKPWTMVNYIKDTNTIFLMLGLGLIPASLAYICYVSGISTGIELSKVGIISSVELVVSAIIGWTIIGESFSIIKFFGVCLMIVSAVIVNFSKTSETPIDIVSKESLQCNKSI</sequence>
<accession>A0A1I0W552</accession>